<dbReference type="Proteomes" id="UP000249526">
    <property type="component" value="Unassembled WGS sequence"/>
</dbReference>
<proteinExistence type="predicted"/>
<sequence>MTPLKRRTKYRQKFYPTISGLLFLGRPEDEKKEGRKRRSRTGGVSLKVRASPLHTSVLLGLCFLVRIRRRRLVTCDRAMLLRMIYRDDGIQLSLTHSTRRAALWVEVDNIEPWSSNPIPREIHHPLPTLPLGTPNNYHSHIVVTKGICRTEPTTSSRKPNHKYPRYPKDPRKNQH</sequence>
<dbReference type="GeneID" id="37158133"/>
<accession>A0A8G1R8S1</accession>
<name>A0A8G1R8S1_9EURO</name>
<reference evidence="2 3" key="1">
    <citation type="submission" date="2018-02" db="EMBL/GenBank/DDBJ databases">
        <title>The genomes of Aspergillus section Nigri reveals drivers in fungal speciation.</title>
        <authorList>
            <consortium name="DOE Joint Genome Institute"/>
            <person name="Vesth T.C."/>
            <person name="Nybo J."/>
            <person name="Theobald S."/>
            <person name="Brandl J."/>
            <person name="Frisvad J.C."/>
            <person name="Nielsen K.F."/>
            <person name="Lyhne E.K."/>
            <person name="Kogle M.E."/>
            <person name="Kuo A."/>
            <person name="Riley R."/>
            <person name="Clum A."/>
            <person name="Nolan M."/>
            <person name="Lipzen A."/>
            <person name="Salamov A."/>
            <person name="Henrissat B."/>
            <person name="Wiebenga A."/>
            <person name="De vries R.P."/>
            <person name="Grigoriev I.V."/>
            <person name="Mortensen U.H."/>
            <person name="Andersen M.R."/>
            <person name="Baker S.E."/>
        </authorList>
    </citation>
    <scope>NUCLEOTIDE SEQUENCE [LARGE SCALE GENOMIC DNA]</scope>
    <source>
        <strain evidence="2 3">CBS 112811</strain>
    </source>
</reference>
<evidence type="ECO:0000256" key="1">
    <source>
        <dbReference type="SAM" id="MobiDB-lite"/>
    </source>
</evidence>
<keyword evidence="3" id="KW-1185">Reference proteome</keyword>
<gene>
    <name evidence="2" type="ORF">BO85DRAFT_223888</name>
</gene>
<organism evidence="2 3">
    <name type="scientific">Aspergillus piperis CBS 112811</name>
    <dbReference type="NCBI Taxonomy" id="1448313"/>
    <lineage>
        <taxon>Eukaryota</taxon>
        <taxon>Fungi</taxon>
        <taxon>Dikarya</taxon>
        <taxon>Ascomycota</taxon>
        <taxon>Pezizomycotina</taxon>
        <taxon>Eurotiomycetes</taxon>
        <taxon>Eurotiomycetidae</taxon>
        <taxon>Eurotiales</taxon>
        <taxon>Aspergillaceae</taxon>
        <taxon>Aspergillus</taxon>
        <taxon>Aspergillus subgen. Circumdati</taxon>
    </lineage>
</organism>
<evidence type="ECO:0000313" key="2">
    <source>
        <dbReference type="EMBL" id="RAH60314.1"/>
    </source>
</evidence>
<dbReference type="AlphaFoldDB" id="A0A8G1R8S1"/>
<protein>
    <submittedName>
        <fullName evidence="2">Uncharacterized protein</fullName>
    </submittedName>
</protein>
<feature type="region of interest" description="Disordered" evidence="1">
    <location>
        <begin position="148"/>
        <end position="175"/>
    </location>
</feature>
<feature type="compositionally biased region" description="Basic and acidic residues" evidence="1">
    <location>
        <begin position="166"/>
        <end position="175"/>
    </location>
</feature>
<dbReference type="RefSeq" id="XP_025518236.1">
    <property type="nucleotide sequence ID" value="XM_025654731.1"/>
</dbReference>
<evidence type="ECO:0000313" key="3">
    <source>
        <dbReference type="Proteomes" id="UP000249526"/>
    </source>
</evidence>
<dbReference type="EMBL" id="KZ825057">
    <property type="protein sequence ID" value="RAH60314.1"/>
    <property type="molecule type" value="Genomic_DNA"/>
</dbReference>